<dbReference type="OrthoDB" id="10295946at2759"/>
<name>A0A7J6LSZ4_PEROL</name>
<sequence length="351" mass="40018">MFSSTSMMYPLYYLSLLLPAASGVRSNLRYRDRRFTWTEPPIGHYVNKDPPKVANLPSLDLRIWSEEESQRPEFNLSLGRFAGRGFLVPVREMVSLRKTDHREKAEFSHGACFELRYADKTAVLRAFSEYNIPKSATNLLHLCRSETDGWAVYFYSGRDDELNIREFHGPVPLVAVPETSEETDNKAAADKPKSSSEEASKGKKRDLAGPTKGLYVGLVEGKHEPEILQREIQLAVRPPNAQLSAIAPDRQVRVDLPAVFLNRTAESCWRLEMRVEYEKFEPTIDEDTLAAFEDLAEVPGDRLGLDDFLLCYRDWQWELVLGTPPSRVVSLQRKVSKRRATRPWMIVGVLA</sequence>
<protein>
    <submittedName>
        <fullName evidence="3">Uncharacterized protein</fullName>
    </submittedName>
</protein>
<dbReference type="EMBL" id="JABAHT010000169">
    <property type="protein sequence ID" value="KAF4662422.1"/>
    <property type="molecule type" value="Genomic_DNA"/>
</dbReference>
<evidence type="ECO:0000256" key="1">
    <source>
        <dbReference type="SAM" id="MobiDB-lite"/>
    </source>
</evidence>
<proteinExistence type="predicted"/>
<evidence type="ECO:0000313" key="4">
    <source>
        <dbReference type="Proteomes" id="UP000570595"/>
    </source>
</evidence>
<dbReference type="Proteomes" id="UP000570595">
    <property type="component" value="Unassembled WGS sequence"/>
</dbReference>
<dbReference type="AlphaFoldDB" id="A0A7J6LSZ4"/>
<comment type="caution">
    <text evidence="3">The sequence shown here is derived from an EMBL/GenBank/DDBJ whole genome shotgun (WGS) entry which is preliminary data.</text>
</comment>
<reference evidence="3 4" key="1">
    <citation type="submission" date="2020-04" db="EMBL/GenBank/DDBJ databases">
        <title>Perkinsus olseni comparative genomics.</title>
        <authorList>
            <person name="Bogema D.R."/>
        </authorList>
    </citation>
    <scope>NUCLEOTIDE SEQUENCE [LARGE SCALE GENOMIC DNA]</scope>
    <source>
        <strain evidence="3">ATCC PRA-179</strain>
    </source>
</reference>
<feature type="chain" id="PRO_5029531655" evidence="2">
    <location>
        <begin position="24"/>
        <end position="351"/>
    </location>
</feature>
<feature type="signal peptide" evidence="2">
    <location>
        <begin position="1"/>
        <end position="23"/>
    </location>
</feature>
<organism evidence="3 4">
    <name type="scientific">Perkinsus olseni</name>
    <name type="common">Perkinsus atlanticus</name>
    <dbReference type="NCBI Taxonomy" id="32597"/>
    <lineage>
        <taxon>Eukaryota</taxon>
        <taxon>Sar</taxon>
        <taxon>Alveolata</taxon>
        <taxon>Perkinsozoa</taxon>
        <taxon>Perkinsea</taxon>
        <taxon>Perkinsida</taxon>
        <taxon>Perkinsidae</taxon>
        <taxon>Perkinsus</taxon>
    </lineage>
</organism>
<evidence type="ECO:0000256" key="2">
    <source>
        <dbReference type="SAM" id="SignalP"/>
    </source>
</evidence>
<gene>
    <name evidence="3" type="ORF">FOZ61_002448</name>
</gene>
<evidence type="ECO:0000313" key="3">
    <source>
        <dbReference type="EMBL" id="KAF4662422.1"/>
    </source>
</evidence>
<keyword evidence="2" id="KW-0732">Signal</keyword>
<feature type="compositionally biased region" description="Basic and acidic residues" evidence="1">
    <location>
        <begin position="183"/>
        <end position="207"/>
    </location>
</feature>
<feature type="region of interest" description="Disordered" evidence="1">
    <location>
        <begin position="175"/>
        <end position="208"/>
    </location>
</feature>
<accession>A0A7J6LSZ4</accession>